<feature type="binding site" evidence="13">
    <location>
        <position position="39"/>
    </location>
    <ligand>
        <name>substrate</name>
    </ligand>
</feature>
<keyword evidence="12 13" id="KW-0324">Glycolysis</keyword>
<evidence type="ECO:0000256" key="16">
    <source>
        <dbReference type="RuleBase" id="RU000532"/>
    </source>
</evidence>
<dbReference type="FunFam" id="3.40.50.1260:FF:000031">
    <property type="entry name" value="Phosphoglycerate kinase 1"/>
    <property type="match status" value="1"/>
</dbReference>
<evidence type="ECO:0000256" key="2">
    <source>
        <dbReference type="ARBA" id="ARBA00004838"/>
    </source>
</evidence>
<feature type="binding site" evidence="13 14">
    <location>
        <begin position="62"/>
        <end position="65"/>
    </location>
    <ligand>
        <name>substrate</name>
    </ligand>
</feature>
<dbReference type="PRINTS" id="PR00477">
    <property type="entry name" value="PHGLYCKINASE"/>
</dbReference>
<evidence type="ECO:0000256" key="15">
    <source>
        <dbReference type="PIRSR" id="PIRSR000724-2"/>
    </source>
</evidence>
<dbReference type="GO" id="GO:0006094">
    <property type="term" value="P:gluconeogenesis"/>
    <property type="evidence" value="ECO:0007669"/>
    <property type="project" value="TreeGrafter"/>
</dbReference>
<feature type="binding site" evidence="13">
    <location>
        <position position="154"/>
    </location>
    <ligand>
        <name>substrate</name>
    </ligand>
</feature>
<keyword evidence="10 13" id="KW-0418">Kinase</keyword>
<keyword evidence="7 13" id="KW-0963">Cytoplasm</keyword>
<evidence type="ECO:0000256" key="6">
    <source>
        <dbReference type="ARBA" id="ARBA00016471"/>
    </source>
</evidence>
<keyword evidence="9 13" id="KW-0547">Nucleotide-binding</keyword>
<dbReference type="FunFam" id="3.40.50.1260:FF:000006">
    <property type="entry name" value="Phosphoglycerate kinase"/>
    <property type="match status" value="1"/>
</dbReference>
<evidence type="ECO:0000313" key="17">
    <source>
        <dbReference type="EMBL" id="HIU53123.1"/>
    </source>
</evidence>
<keyword evidence="11 13" id="KW-0067">ATP-binding</keyword>
<reference evidence="17" key="1">
    <citation type="submission" date="2020-10" db="EMBL/GenBank/DDBJ databases">
        <authorList>
            <person name="Gilroy R."/>
        </authorList>
    </citation>
    <scope>NUCLEOTIDE SEQUENCE</scope>
    <source>
        <strain evidence="17">ChiW3-316</strain>
    </source>
</reference>
<feature type="binding site" evidence="13 15">
    <location>
        <position position="330"/>
    </location>
    <ligand>
        <name>ATP</name>
        <dbReference type="ChEBI" id="CHEBI:30616"/>
    </ligand>
</feature>
<dbReference type="EMBL" id="DVNC01000025">
    <property type="protein sequence ID" value="HIU53123.1"/>
    <property type="molecule type" value="Genomic_DNA"/>
</dbReference>
<feature type="binding site" evidence="13 14">
    <location>
        <begin position="23"/>
        <end position="25"/>
    </location>
    <ligand>
        <name>substrate</name>
    </ligand>
</feature>
<dbReference type="PANTHER" id="PTHR11406:SF23">
    <property type="entry name" value="PHOSPHOGLYCERATE KINASE 1, CHLOROPLASTIC-RELATED"/>
    <property type="match status" value="1"/>
</dbReference>
<dbReference type="GO" id="GO:0005829">
    <property type="term" value="C:cytosol"/>
    <property type="evidence" value="ECO:0007669"/>
    <property type="project" value="TreeGrafter"/>
</dbReference>
<feature type="binding site" evidence="14">
    <location>
        <position position="121"/>
    </location>
    <ligand>
        <name>(2R)-3-phosphoglycerate</name>
        <dbReference type="ChEBI" id="CHEBI:58272"/>
    </ligand>
</feature>
<evidence type="ECO:0000256" key="11">
    <source>
        <dbReference type="ARBA" id="ARBA00022840"/>
    </source>
</evidence>
<name>A0A9D1SB56_9PROT</name>
<dbReference type="EC" id="2.7.2.3" evidence="5 13"/>
<dbReference type="PROSITE" id="PS00111">
    <property type="entry name" value="PGLYCERATE_KINASE"/>
    <property type="match status" value="1"/>
</dbReference>
<evidence type="ECO:0000256" key="8">
    <source>
        <dbReference type="ARBA" id="ARBA00022679"/>
    </source>
</evidence>
<feature type="binding site" evidence="13">
    <location>
        <position position="121"/>
    </location>
    <ligand>
        <name>substrate</name>
    </ligand>
</feature>
<dbReference type="PANTHER" id="PTHR11406">
    <property type="entry name" value="PHOSPHOGLYCERATE KINASE"/>
    <property type="match status" value="1"/>
</dbReference>
<proteinExistence type="inferred from homology"/>
<evidence type="ECO:0000256" key="10">
    <source>
        <dbReference type="ARBA" id="ARBA00022777"/>
    </source>
</evidence>
<keyword evidence="8 13" id="KW-0808">Transferase</keyword>
<dbReference type="InterPro" id="IPR015911">
    <property type="entry name" value="Phosphoglycerate_kinase_CS"/>
</dbReference>
<dbReference type="GO" id="GO:0004618">
    <property type="term" value="F:phosphoglycerate kinase activity"/>
    <property type="evidence" value="ECO:0007669"/>
    <property type="project" value="UniProtKB-UniRule"/>
</dbReference>
<evidence type="ECO:0000256" key="12">
    <source>
        <dbReference type="ARBA" id="ARBA00023152"/>
    </source>
</evidence>
<protein>
    <recommendedName>
        <fullName evidence="6 13">Phosphoglycerate kinase</fullName>
        <ecNumber evidence="5 13">2.7.2.3</ecNumber>
    </recommendedName>
</protein>
<comment type="subunit">
    <text evidence="4 13">Monomer.</text>
</comment>
<reference evidence="17" key="2">
    <citation type="journal article" date="2021" name="PeerJ">
        <title>Extensive microbial diversity within the chicken gut microbiome revealed by metagenomics and culture.</title>
        <authorList>
            <person name="Gilroy R."/>
            <person name="Ravi A."/>
            <person name="Getino M."/>
            <person name="Pursley I."/>
            <person name="Horton D.L."/>
            <person name="Alikhan N.F."/>
            <person name="Baker D."/>
            <person name="Gharbi K."/>
            <person name="Hall N."/>
            <person name="Watson M."/>
            <person name="Adriaenssens E.M."/>
            <person name="Foster-Nyarko E."/>
            <person name="Jarju S."/>
            <person name="Secka A."/>
            <person name="Antonio M."/>
            <person name="Oren A."/>
            <person name="Chaudhuri R.R."/>
            <person name="La Ragione R."/>
            <person name="Hildebrand F."/>
            <person name="Pallen M.J."/>
        </authorList>
    </citation>
    <scope>NUCLEOTIDE SEQUENCE</scope>
    <source>
        <strain evidence="17">ChiW3-316</strain>
    </source>
</reference>
<comment type="caution">
    <text evidence="13">Lacks conserved residue(s) required for the propagation of feature annotation.</text>
</comment>
<comment type="pathway">
    <text evidence="2 13">Carbohydrate degradation; glycolysis; pyruvate from D-glyceraldehyde 3-phosphate: step 2/5.</text>
</comment>
<dbReference type="Proteomes" id="UP000824107">
    <property type="component" value="Unassembled WGS sequence"/>
</dbReference>
<evidence type="ECO:0000256" key="13">
    <source>
        <dbReference type="HAMAP-Rule" id="MF_00145"/>
    </source>
</evidence>
<comment type="caution">
    <text evidence="17">The sequence shown here is derived from an EMBL/GenBank/DDBJ whole genome shotgun (WGS) entry which is preliminary data.</text>
</comment>
<dbReference type="Pfam" id="PF00162">
    <property type="entry name" value="PGK"/>
    <property type="match status" value="1"/>
</dbReference>
<evidence type="ECO:0000256" key="7">
    <source>
        <dbReference type="ARBA" id="ARBA00022490"/>
    </source>
</evidence>
<dbReference type="AlphaFoldDB" id="A0A9D1SB56"/>
<comment type="similarity">
    <text evidence="3 13 16">Belongs to the phosphoglycerate kinase family.</text>
</comment>
<dbReference type="GO" id="GO:0005524">
    <property type="term" value="F:ATP binding"/>
    <property type="evidence" value="ECO:0007669"/>
    <property type="project" value="UniProtKB-KW"/>
</dbReference>
<evidence type="ECO:0000256" key="4">
    <source>
        <dbReference type="ARBA" id="ARBA00011245"/>
    </source>
</evidence>
<evidence type="ECO:0000256" key="5">
    <source>
        <dbReference type="ARBA" id="ARBA00013061"/>
    </source>
</evidence>
<comment type="catalytic activity">
    <reaction evidence="1 13 16">
        <text>(2R)-3-phosphoglycerate + ATP = (2R)-3-phospho-glyceroyl phosphate + ADP</text>
        <dbReference type="Rhea" id="RHEA:14801"/>
        <dbReference type="ChEBI" id="CHEBI:30616"/>
        <dbReference type="ChEBI" id="CHEBI:57604"/>
        <dbReference type="ChEBI" id="CHEBI:58272"/>
        <dbReference type="ChEBI" id="CHEBI:456216"/>
        <dbReference type="EC" id="2.7.2.3"/>
    </reaction>
</comment>
<dbReference type="SUPFAM" id="SSF53748">
    <property type="entry name" value="Phosphoglycerate kinase"/>
    <property type="match status" value="1"/>
</dbReference>
<dbReference type="GO" id="GO:0043531">
    <property type="term" value="F:ADP binding"/>
    <property type="evidence" value="ECO:0007669"/>
    <property type="project" value="TreeGrafter"/>
</dbReference>
<dbReference type="InterPro" id="IPR036043">
    <property type="entry name" value="Phosphoglycerate_kinase_sf"/>
</dbReference>
<evidence type="ECO:0000256" key="3">
    <source>
        <dbReference type="ARBA" id="ARBA00008982"/>
    </source>
</evidence>
<evidence type="ECO:0000256" key="1">
    <source>
        <dbReference type="ARBA" id="ARBA00000642"/>
    </source>
</evidence>
<feature type="binding site" evidence="14">
    <location>
        <position position="39"/>
    </location>
    <ligand>
        <name>(2R)-3-phosphoglycerate</name>
        <dbReference type="ChEBI" id="CHEBI:58272"/>
    </ligand>
</feature>
<dbReference type="HAMAP" id="MF_00145">
    <property type="entry name" value="Phosphoglyc_kinase"/>
    <property type="match status" value="1"/>
</dbReference>
<gene>
    <name evidence="13" type="primary">pgk</name>
    <name evidence="17" type="ORF">IAD20_03475</name>
</gene>
<feature type="binding site" evidence="14">
    <location>
        <position position="154"/>
    </location>
    <ligand>
        <name>(2R)-3-phosphoglycerate</name>
        <dbReference type="ChEBI" id="CHEBI:58272"/>
    </ligand>
</feature>
<feature type="binding site" evidence="13 15">
    <location>
        <begin position="360"/>
        <end position="363"/>
    </location>
    <ligand>
        <name>ATP</name>
        <dbReference type="ChEBI" id="CHEBI:30616"/>
    </ligand>
</feature>
<dbReference type="GO" id="GO:0006096">
    <property type="term" value="P:glycolytic process"/>
    <property type="evidence" value="ECO:0007669"/>
    <property type="project" value="UniProtKB-UniRule"/>
</dbReference>
<sequence length="403" mass="43609">MTAYKTIKDLGDLNGKVVMLRADLNVPMDENFHVTNTARIDRTVPTIKTLMEKGAKVVVISHFGRPEGKGDMKNSLSHVAPELEKALGHKVVFVDDCIGSKVEAAVKAMKGDEVLLLENLRFYNEEKKGDEKFAEDLVKPADVYVSDAFSTAHRAHASMVAAVKLRPSAMGLLMEEEVNALTTGLNDPKRPLMAIVGGSKVSTKLDLLNNLVKKVDMLVISGGMAHTFMKASGIDTVNEANSLVQMDMIETAKEIMKTAKANNCEIILPKDVVVSKEFKANAEHKTVDLEHIPAEGWSLMDVGDKTIEAINKKMEECKTLVWNGPLGVFELVPFDNATNKVAQRAAVLTGEGRLTTVAGGGDTVSALENAGVANKFSYISTAGGAFLEWMEGKELPGVVVLKK</sequence>
<evidence type="ECO:0000256" key="9">
    <source>
        <dbReference type="ARBA" id="ARBA00022741"/>
    </source>
</evidence>
<dbReference type="Gene3D" id="3.40.50.1260">
    <property type="entry name" value="Phosphoglycerate kinase, N-terminal domain"/>
    <property type="match status" value="2"/>
</dbReference>
<feature type="binding site" evidence="13 15">
    <location>
        <position position="204"/>
    </location>
    <ligand>
        <name>ATP</name>
        <dbReference type="ChEBI" id="CHEBI:30616"/>
    </ligand>
</feature>
<accession>A0A9D1SB56</accession>
<evidence type="ECO:0000256" key="14">
    <source>
        <dbReference type="PIRSR" id="PIRSR000724-1"/>
    </source>
</evidence>
<evidence type="ECO:0000313" key="18">
    <source>
        <dbReference type="Proteomes" id="UP000824107"/>
    </source>
</evidence>
<dbReference type="InterPro" id="IPR001576">
    <property type="entry name" value="Phosphoglycerate_kinase"/>
</dbReference>
<comment type="subcellular location">
    <subcellularLocation>
        <location evidence="13">Cytoplasm</location>
    </subcellularLocation>
</comment>
<organism evidence="17 18">
    <name type="scientific">Candidatus Scatocola faecipullorum</name>
    <dbReference type="NCBI Taxonomy" id="2840917"/>
    <lineage>
        <taxon>Bacteria</taxon>
        <taxon>Pseudomonadati</taxon>
        <taxon>Pseudomonadota</taxon>
        <taxon>Alphaproteobacteria</taxon>
        <taxon>Rhodospirillales</taxon>
        <taxon>Rhodospirillaceae</taxon>
        <taxon>Rhodospirillaceae incertae sedis</taxon>
        <taxon>Candidatus Scatocola</taxon>
    </lineage>
</organism>
<dbReference type="InterPro" id="IPR015824">
    <property type="entry name" value="Phosphoglycerate_kinase_N"/>
</dbReference>
<dbReference type="PIRSF" id="PIRSF000724">
    <property type="entry name" value="Pgk"/>
    <property type="match status" value="1"/>
</dbReference>